<protein>
    <recommendedName>
        <fullName evidence="1">Knr4/Smi1-like domain-containing protein</fullName>
    </recommendedName>
</protein>
<dbReference type="EMBL" id="CP002113">
    <property type="protein sequence ID" value="AEK24174.1"/>
    <property type="molecule type" value="Genomic_DNA"/>
</dbReference>
<name>F9YU56_CAPCC</name>
<proteinExistence type="predicted"/>
<evidence type="ECO:0000259" key="1">
    <source>
        <dbReference type="Pfam" id="PF09346"/>
    </source>
</evidence>
<dbReference type="STRING" id="860228.Ccan_20580"/>
<dbReference type="RefSeq" id="WP_013998158.1">
    <property type="nucleotide sequence ID" value="NC_015846.1"/>
</dbReference>
<dbReference type="KEGG" id="ccm:Ccan_20580"/>
<gene>
    <name evidence="2" type="ordered locus">Ccan_20580</name>
</gene>
<evidence type="ECO:0000313" key="2">
    <source>
        <dbReference type="EMBL" id="AEK24174.1"/>
    </source>
</evidence>
<dbReference type="SUPFAM" id="SSF160631">
    <property type="entry name" value="SMI1/KNR4-like"/>
    <property type="match status" value="1"/>
</dbReference>
<dbReference type="InterPro" id="IPR037883">
    <property type="entry name" value="Knr4/Smi1-like_sf"/>
</dbReference>
<keyword evidence="3" id="KW-1185">Reference proteome</keyword>
<reference evidence="2 3" key="1">
    <citation type="journal article" date="2011" name="J. Bacteriol.">
        <title>Complete genome sequence of the dog commensal and human pathogen Capnocytophaga canimorsus strain 5.</title>
        <authorList>
            <person name="Manfredi P."/>
            <person name="Pagni M."/>
            <person name="Cornelis G.R."/>
        </authorList>
    </citation>
    <scope>NUCLEOTIDE SEQUENCE [LARGE SCALE GENOMIC DNA]</scope>
    <source>
        <strain evidence="3">5</strain>
    </source>
</reference>
<feature type="domain" description="Knr4/Smi1-like" evidence="1">
    <location>
        <begin position="35"/>
        <end position="147"/>
    </location>
</feature>
<dbReference type="HOGENOM" id="CLU_1675303_0_0_10"/>
<accession>F9YU56</accession>
<organism evidence="2 3">
    <name type="scientific">Capnocytophaga canimorsus (strain 5)</name>
    <dbReference type="NCBI Taxonomy" id="860228"/>
    <lineage>
        <taxon>Bacteria</taxon>
        <taxon>Pseudomonadati</taxon>
        <taxon>Bacteroidota</taxon>
        <taxon>Flavobacteriia</taxon>
        <taxon>Flavobacteriales</taxon>
        <taxon>Flavobacteriaceae</taxon>
        <taxon>Capnocytophaga</taxon>
    </lineage>
</organism>
<dbReference type="Gene3D" id="3.40.1580.10">
    <property type="entry name" value="SMI1/KNR4-like"/>
    <property type="match status" value="1"/>
</dbReference>
<evidence type="ECO:0000313" key="3">
    <source>
        <dbReference type="Proteomes" id="UP000008895"/>
    </source>
</evidence>
<dbReference type="InterPro" id="IPR018958">
    <property type="entry name" value="Knr4/Smi1-like_dom"/>
</dbReference>
<dbReference type="OrthoDB" id="6637351at2"/>
<dbReference type="Pfam" id="PF09346">
    <property type="entry name" value="SMI1_KNR4"/>
    <property type="match status" value="1"/>
</dbReference>
<dbReference type="Proteomes" id="UP000008895">
    <property type="component" value="Chromosome"/>
</dbReference>
<sequence>MNLFREEKLLYKGFASNLSKQEITNFFQTDFEGSKDFLELYSVFDGVDFMREAKMFRSKFYEIPKGELDLINVSFFLKMKDIIIEKEYVRYESEEYQFFINTHIPFADDGSGNTIWLDTNTGLVKRFDHEEDFEEAIIIVAPNFKEFCLSLEDYDPNWIKPIYDNE</sequence>
<dbReference type="AlphaFoldDB" id="F9YU56"/>